<feature type="compositionally biased region" description="Low complexity" evidence="1">
    <location>
        <begin position="119"/>
        <end position="130"/>
    </location>
</feature>
<accession>A0A914H685</accession>
<protein>
    <submittedName>
        <fullName evidence="5">Chitin-binding type-2 domain-containing protein</fullName>
    </submittedName>
</protein>
<feature type="chain" id="PRO_5037622378" evidence="3">
    <location>
        <begin position="22"/>
        <end position="223"/>
    </location>
</feature>
<organism evidence="4 5">
    <name type="scientific">Globodera rostochiensis</name>
    <name type="common">Golden nematode worm</name>
    <name type="synonym">Heterodera rostochiensis</name>
    <dbReference type="NCBI Taxonomy" id="31243"/>
    <lineage>
        <taxon>Eukaryota</taxon>
        <taxon>Metazoa</taxon>
        <taxon>Ecdysozoa</taxon>
        <taxon>Nematoda</taxon>
        <taxon>Chromadorea</taxon>
        <taxon>Rhabditida</taxon>
        <taxon>Tylenchina</taxon>
        <taxon>Tylenchomorpha</taxon>
        <taxon>Tylenchoidea</taxon>
        <taxon>Heteroderidae</taxon>
        <taxon>Heteroderinae</taxon>
        <taxon>Globodera</taxon>
    </lineage>
</organism>
<feature type="region of interest" description="Disordered" evidence="1">
    <location>
        <begin position="119"/>
        <end position="171"/>
    </location>
</feature>
<evidence type="ECO:0000313" key="4">
    <source>
        <dbReference type="Proteomes" id="UP000887572"/>
    </source>
</evidence>
<evidence type="ECO:0000313" key="5">
    <source>
        <dbReference type="WBParaSite" id="Gr19_v10_g14564.t1"/>
    </source>
</evidence>
<sequence>MAQRFVNIVLAFAFFIEPVALQDNRLRCYQGIIGAEVPYELSLRLAKLDISHGPDMTECVSDDRVCTFFECKAQDWYFASCSRQYAFCSFEMHEYCAQDKCQTCHTDHCNLPLSMRPNSTTTTRATSTSSVPLVMHSNSTNDDDQSKTTHIPETTMQDGHNKTNSENGTSDQVQVVEVPLAQKGNGTVKSGVLSAKVASLYVLALLLAISQAFLWFIEKMPWV</sequence>
<keyword evidence="3" id="KW-0732">Signal</keyword>
<evidence type="ECO:0000256" key="2">
    <source>
        <dbReference type="SAM" id="Phobius"/>
    </source>
</evidence>
<evidence type="ECO:0000256" key="1">
    <source>
        <dbReference type="SAM" id="MobiDB-lite"/>
    </source>
</evidence>
<dbReference type="WBParaSite" id="Gr19_v10_g14564.t1">
    <property type="protein sequence ID" value="Gr19_v10_g14564.t1"/>
    <property type="gene ID" value="Gr19_v10_g14564"/>
</dbReference>
<feature type="transmembrane region" description="Helical" evidence="2">
    <location>
        <begin position="198"/>
        <end position="217"/>
    </location>
</feature>
<feature type="compositionally biased region" description="Polar residues" evidence="1">
    <location>
        <begin position="148"/>
        <end position="171"/>
    </location>
</feature>
<keyword evidence="2" id="KW-0472">Membrane</keyword>
<keyword evidence="2" id="KW-1133">Transmembrane helix</keyword>
<keyword evidence="4" id="KW-1185">Reference proteome</keyword>
<dbReference type="AlphaFoldDB" id="A0A914H685"/>
<feature type="signal peptide" evidence="3">
    <location>
        <begin position="1"/>
        <end position="21"/>
    </location>
</feature>
<keyword evidence="2" id="KW-0812">Transmembrane</keyword>
<evidence type="ECO:0000256" key="3">
    <source>
        <dbReference type="SAM" id="SignalP"/>
    </source>
</evidence>
<name>A0A914H685_GLORO</name>
<reference evidence="5" key="1">
    <citation type="submission" date="2022-11" db="UniProtKB">
        <authorList>
            <consortium name="WormBaseParasite"/>
        </authorList>
    </citation>
    <scope>IDENTIFICATION</scope>
</reference>
<dbReference type="Proteomes" id="UP000887572">
    <property type="component" value="Unplaced"/>
</dbReference>
<proteinExistence type="predicted"/>